<name>A0A833QLP4_9POAL</name>
<sequence length="205" mass="22717">MTTMTTTWKTRVAPALKSFFDKDGKKAAAAEFIKSFNKEDIEKEIDEKKVELEPKVLEVYEAAPAEIKHLVTASKSSKIAKKYSTIVPKFLEDLAKIEFPGAQAVSEAVTKSGPALLSGPILFLFDKVATFIPKEEPKVEEKSEKTETPREVETTTTTETEKKEETSETAEEVKKEEEVKTKTETPAPAEPEAPKEEPAAEPAKQ</sequence>
<feature type="region of interest" description="Disordered" evidence="1">
    <location>
        <begin position="135"/>
        <end position="205"/>
    </location>
</feature>
<evidence type="ECO:0000313" key="2">
    <source>
        <dbReference type="EMBL" id="KAF3328795.1"/>
    </source>
</evidence>
<dbReference type="PANTHER" id="PTHR38522">
    <property type="entry name" value="PLASMA MEMBRANE-ASSOCIATED CATION-BINDING PROTEIN 1"/>
    <property type="match status" value="1"/>
</dbReference>
<evidence type="ECO:0000256" key="1">
    <source>
        <dbReference type="SAM" id="MobiDB-lite"/>
    </source>
</evidence>
<gene>
    <name evidence="2" type="ORF">FCM35_KLT05873</name>
</gene>
<feature type="compositionally biased region" description="Basic and acidic residues" evidence="1">
    <location>
        <begin position="192"/>
        <end position="205"/>
    </location>
</feature>
<dbReference type="InterPro" id="IPR008469">
    <property type="entry name" value="DREPP"/>
</dbReference>
<dbReference type="Proteomes" id="UP000623129">
    <property type="component" value="Unassembled WGS sequence"/>
</dbReference>
<feature type="compositionally biased region" description="Basic and acidic residues" evidence="1">
    <location>
        <begin position="135"/>
        <end position="183"/>
    </location>
</feature>
<dbReference type="PANTHER" id="PTHR38522:SF1">
    <property type="entry name" value="SALT STRESS ROOT PROTEIN RS1"/>
    <property type="match status" value="1"/>
</dbReference>
<organism evidence="2 3">
    <name type="scientific">Carex littledalei</name>
    <dbReference type="NCBI Taxonomy" id="544730"/>
    <lineage>
        <taxon>Eukaryota</taxon>
        <taxon>Viridiplantae</taxon>
        <taxon>Streptophyta</taxon>
        <taxon>Embryophyta</taxon>
        <taxon>Tracheophyta</taxon>
        <taxon>Spermatophyta</taxon>
        <taxon>Magnoliopsida</taxon>
        <taxon>Liliopsida</taxon>
        <taxon>Poales</taxon>
        <taxon>Cyperaceae</taxon>
        <taxon>Cyperoideae</taxon>
        <taxon>Cariceae</taxon>
        <taxon>Carex</taxon>
        <taxon>Carex subgen. Euthyceras</taxon>
    </lineage>
</organism>
<evidence type="ECO:0000313" key="3">
    <source>
        <dbReference type="Proteomes" id="UP000623129"/>
    </source>
</evidence>
<proteinExistence type="predicted"/>
<dbReference type="Pfam" id="PF05558">
    <property type="entry name" value="DREPP"/>
    <property type="match status" value="1"/>
</dbReference>
<comment type="caution">
    <text evidence="2">The sequence shown here is derived from an EMBL/GenBank/DDBJ whole genome shotgun (WGS) entry which is preliminary data.</text>
</comment>
<reference evidence="2" key="1">
    <citation type="submission" date="2020-01" db="EMBL/GenBank/DDBJ databases">
        <title>Genome sequence of Kobresia littledalei, the first chromosome-level genome in the family Cyperaceae.</title>
        <authorList>
            <person name="Qu G."/>
        </authorList>
    </citation>
    <scope>NUCLEOTIDE SEQUENCE</scope>
    <source>
        <strain evidence="2">C.B.Clarke</strain>
        <tissue evidence="2">Leaf</tissue>
    </source>
</reference>
<dbReference type="GO" id="GO:0005886">
    <property type="term" value="C:plasma membrane"/>
    <property type="evidence" value="ECO:0007669"/>
    <property type="project" value="InterPro"/>
</dbReference>
<dbReference type="EMBL" id="SWLB01000015">
    <property type="protein sequence ID" value="KAF3328795.1"/>
    <property type="molecule type" value="Genomic_DNA"/>
</dbReference>
<dbReference type="OrthoDB" id="1933409at2759"/>
<accession>A0A833QLP4</accession>
<protein>
    <submittedName>
        <fullName evidence="2">DREPP4 protein</fullName>
    </submittedName>
</protein>
<keyword evidence="3" id="KW-1185">Reference proteome</keyword>
<dbReference type="AlphaFoldDB" id="A0A833QLP4"/>